<name>A0ABW5JHN8_9BACT</name>
<feature type="non-terminal residue" evidence="1">
    <location>
        <position position="80"/>
    </location>
</feature>
<proteinExistence type="predicted"/>
<dbReference type="Proteomes" id="UP001597460">
    <property type="component" value="Unassembled WGS sequence"/>
</dbReference>
<organism evidence="1 2">
    <name type="scientific">Gracilimonas halophila</name>
    <dbReference type="NCBI Taxonomy" id="1834464"/>
    <lineage>
        <taxon>Bacteria</taxon>
        <taxon>Pseudomonadati</taxon>
        <taxon>Balneolota</taxon>
        <taxon>Balneolia</taxon>
        <taxon>Balneolales</taxon>
        <taxon>Balneolaceae</taxon>
        <taxon>Gracilimonas</taxon>
    </lineage>
</organism>
<evidence type="ECO:0000313" key="2">
    <source>
        <dbReference type="Proteomes" id="UP001597460"/>
    </source>
</evidence>
<comment type="caution">
    <text evidence="1">The sequence shown here is derived from an EMBL/GenBank/DDBJ whole genome shotgun (WGS) entry which is preliminary data.</text>
</comment>
<protein>
    <submittedName>
        <fullName evidence="1">Uncharacterized protein</fullName>
    </submittedName>
</protein>
<sequence>MREHPERYRATLNGLELLVNFDHELVVAWISKLGGNDPGFKRRGDYDLVEVAKLFPGNQVPLRPVRVRFKTHCYVLNLLD</sequence>
<dbReference type="EMBL" id="JBHULI010000002">
    <property type="protein sequence ID" value="MFD2531032.1"/>
    <property type="molecule type" value="Genomic_DNA"/>
</dbReference>
<accession>A0ABW5JHN8</accession>
<gene>
    <name evidence="1" type="ORF">ACFSVN_01070</name>
</gene>
<keyword evidence="2" id="KW-1185">Reference proteome</keyword>
<reference evidence="2" key="1">
    <citation type="journal article" date="2019" name="Int. J. Syst. Evol. Microbiol.">
        <title>The Global Catalogue of Microorganisms (GCM) 10K type strain sequencing project: providing services to taxonomists for standard genome sequencing and annotation.</title>
        <authorList>
            <consortium name="The Broad Institute Genomics Platform"/>
            <consortium name="The Broad Institute Genome Sequencing Center for Infectious Disease"/>
            <person name="Wu L."/>
            <person name="Ma J."/>
        </authorList>
    </citation>
    <scope>NUCLEOTIDE SEQUENCE [LARGE SCALE GENOMIC DNA]</scope>
    <source>
        <strain evidence="2">KCTC 52042</strain>
    </source>
</reference>
<evidence type="ECO:0000313" key="1">
    <source>
        <dbReference type="EMBL" id="MFD2531032.1"/>
    </source>
</evidence>